<organism evidence="3 4">
    <name type="scientific">Nicotiana sylvestris</name>
    <name type="common">Wood tobacco</name>
    <name type="synonym">South American tobacco</name>
    <dbReference type="NCBI Taxonomy" id="4096"/>
    <lineage>
        <taxon>Eukaryota</taxon>
        <taxon>Viridiplantae</taxon>
        <taxon>Streptophyta</taxon>
        <taxon>Embryophyta</taxon>
        <taxon>Tracheophyta</taxon>
        <taxon>Spermatophyta</taxon>
        <taxon>Magnoliopsida</taxon>
        <taxon>eudicotyledons</taxon>
        <taxon>Gunneridae</taxon>
        <taxon>Pentapetalae</taxon>
        <taxon>asterids</taxon>
        <taxon>lamiids</taxon>
        <taxon>Solanales</taxon>
        <taxon>Solanaceae</taxon>
        <taxon>Nicotianoideae</taxon>
        <taxon>Nicotianeae</taxon>
        <taxon>Nicotiana</taxon>
    </lineage>
</organism>
<dbReference type="PANTHER" id="PTHR33223">
    <property type="entry name" value="CCHC-TYPE DOMAIN-CONTAINING PROTEIN"/>
    <property type="match status" value="1"/>
</dbReference>
<feature type="region of interest" description="Disordered" evidence="1">
    <location>
        <begin position="1"/>
        <end position="77"/>
    </location>
</feature>
<dbReference type="InterPro" id="IPR005162">
    <property type="entry name" value="Retrotrans_gag_dom"/>
</dbReference>
<feature type="compositionally biased region" description="Polar residues" evidence="1">
    <location>
        <begin position="7"/>
        <end position="21"/>
    </location>
</feature>
<reference evidence="4" key="2">
    <citation type="submission" date="2025-08" db="UniProtKB">
        <authorList>
            <consortium name="RefSeq"/>
        </authorList>
    </citation>
    <scope>IDENTIFICATION</scope>
    <source>
        <tissue evidence="4">Leaf</tissue>
    </source>
</reference>
<protein>
    <submittedName>
        <fullName evidence="4">Uncharacterized protein LOC104238290</fullName>
    </submittedName>
</protein>
<feature type="region of interest" description="Disordered" evidence="1">
    <location>
        <begin position="116"/>
        <end position="142"/>
    </location>
</feature>
<evidence type="ECO:0000313" key="3">
    <source>
        <dbReference type="Proteomes" id="UP000189701"/>
    </source>
</evidence>
<feature type="compositionally biased region" description="Basic and acidic residues" evidence="1">
    <location>
        <begin position="59"/>
        <end position="72"/>
    </location>
</feature>
<dbReference type="PANTHER" id="PTHR33223:SF11">
    <property type="entry name" value="ELEMENT PROTEIN, PUTATIVE-RELATED"/>
    <property type="match status" value="1"/>
</dbReference>
<name>A0A1U7XVE0_NICSY</name>
<evidence type="ECO:0000313" key="4">
    <source>
        <dbReference type="RefSeq" id="XP_009790914.1"/>
    </source>
</evidence>
<dbReference type="Pfam" id="PF03732">
    <property type="entry name" value="Retrotrans_gag"/>
    <property type="match status" value="1"/>
</dbReference>
<dbReference type="eggNOG" id="KOG0017">
    <property type="taxonomic scope" value="Eukaryota"/>
</dbReference>
<evidence type="ECO:0000259" key="2">
    <source>
        <dbReference type="Pfam" id="PF03732"/>
    </source>
</evidence>
<dbReference type="OrthoDB" id="1737504at2759"/>
<dbReference type="AlphaFoldDB" id="A0A1U7XVE0"/>
<reference evidence="3" key="1">
    <citation type="journal article" date="2013" name="Genome Biol.">
        <title>Reference genomes and transcriptomes of Nicotiana sylvestris and Nicotiana tomentosiformis.</title>
        <authorList>
            <person name="Sierro N."/>
            <person name="Battey J.N."/>
            <person name="Ouadi S."/>
            <person name="Bovet L."/>
            <person name="Goepfert S."/>
            <person name="Bakaher N."/>
            <person name="Peitsch M.C."/>
            <person name="Ivanov N.V."/>
        </authorList>
    </citation>
    <scope>NUCLEOTIDE SEQUENCE [LARGE SCALE GENOMIC DNA]</scope>
</reference>
<feature type="domain" description="Retrotransposon gag" evidence="2">
    <location>
        <begin position="176"/>
        <end position="245"/>
    </location>
</feature>
<gene>
    <name evidence="4" type="primary">LOC104238290</name>
</gene>
<dbReference type="Proteomes" id="UP000189701">
    <property type="component" value="Unplaced"/>
</dbReference>
<evidence type="ECO:0000256" key="1">
    <source>
        <dbReference type="SAM" id="MobiDB-lite"/>
    </source>
</evidence>
<sequence>MDPVDISSHNALNTDAGTNPIRNVHKEAQAGGQETRGMDEGGVSLQSQNRTTNTAEPVNTRRAEPTLERPDENGSGTDTAILKMLEELAKGLIPKKRRLKKMTKRLDSKKFVQKPFPQSVAPKPIPKKFRMPDIPKYNGTTNPNKNITTYTCGIKGNDLEGGEIESVLLKRFRDMLSKGAMIWYHNLPPNYIDLFAMLVDLFVKAHAGSIKVATRKSDVFKIKQRENEMLREFVSRFQLERMELPPVSDD</sequence>
<accession>A0A1U7XVE0</accession>
<keyword evidence="3" id="KW-1185">Reference proteome</keyword>
<proteinExistence type="predicted"/>
<feature type="compositionally biased region" description="Polar residues" evidence="1">
    <location>
        <begin position="44"/>
        <end position="57"/>
    </location>
</feature>
<dbReference type="RefSeq" id="XP_009790914.1">
    <property type="nucleotide sequence ID" value="XM_009792612.1"/>
</dbReference>